<protein>
    <submittedName>
        <fullName evidence="2">Uncharacterized protein</fullName>
    </submittedName>
</protein>
<sequence length="200" mass="22127">MCASIVRPTTCKKTHTLNRHTHQLVTTARHHHRSRSCSHSTLARSRLSHSGARSDHCDHCGDVPQTIPLLRSSSSPGSRKIPSIRSKSPHLIPRAKRPDEAVEPCALRLALPRWSALHISRHPLPLFSPPVRVFDPVVLARPIPVHRIILQINRALVTSNSSLSAHRLRQLSSALPHCLQAARYLQASMSRASDHGVPGI</sequence>
<evidence type="ECO:0000313" key="2">
    <source>
        <dbReference type="EMBL" id="TFA97959.1"/>
    </source>
</evidence>
<comment type="caution">
    <text evidence="2">The sequence shown here is derived from an EMBL/GenBank/DDBJ whole genome shotgun (WGS) entry which is preliminary data.</text>
</comment>
<dbReference type="RefSeq" id="XP_073554161.1">
    <property type="nucleotide sequence ID" value="XM_073707377.1"/>
</dbReference>
<evidence type="ECO:0000313" key="3">
    <source>
        <dbReference type="Proteomes" id="UP001642720"/>
    </source>
</evidence>
<dbReference type="GeneID" id="300581827"/>
<name>A0ABY2GRN2_9HYPO</name>
<evidence type="ECO:0000256" key="1">
    <source>
        <dbReference type="SAM" id="MobiDB-lite"/>
    </source>
</evidence>
<gene>
    <name evidence="2" type="ORF">CCMA1212_010328</name>
</gene>
<dbReference type="Proteomes" id="UP001642720">
    <property type="component" value="Unassembled WGS sequence"/>
</dbReference>
<reference evidence="2 3" key="1">
    <citation type="submission" date="2018-01" db="EMBL/GenBank/DDBJ databases">
        <title>Genome characterization of the sugarcane-associated fungus Trichoderma ghanense CCMA-1212 and their application in lignocelulose bioconversion.</title>
        <authorList>
            <person name="Steindorff A.S."/>
            <person name="Mendes T.D."/>
            <person name="Vilela E.S.D."/>
            <person name="Rodrigues D.S."/>
            <person name="Formighieri E.F."/>
            <person name="Melo I.S."/>
            <person name="Favaro L.C.L."/>
        </authorList>
    </citation>
    <scope>NUCLEOTIDE SEQUENCE [LARGE SCALE GENOMIC DNA]</scope>
    <source>
        <strain evidence="2 3">CCMA-1212</strain>
    </source>
</reference>
<proteinExistence type="predicted"/>
<feature type="region of interest" description="Disordered" evidence="1">
    <location>
        <begin position="28"/>
        <end position="56"/>
    </location>
</feature>
<organism evidence="2 3">
    <name type="scientific">Trichoderma ghanense</name>
    <dbReference type="NCBI Taxonomy" id="65468"/>
    <lineage>
        <taxon>Eukaryota</taxon>
        <taxon>Fungi</taxon>
        <taxon>Dikarya</taxon>
        <taxon>Ascomycota</taxon>
        <taxon>Pezizomycotina</taxon>
        <taxon>Sordariomycetes</taxon>
        <taxon>Hypocreomycetidae</taxon>
        <taxon>Hypocreales</taxon>
        <taxon>Hypocreaceae</taxon>
        <taxon>Trichoderma</taxon>
    </lineage>
</organism>
<keyword evidence="3" id="KW-1185">Reference proteome</keyword>
<accession>A0ABY2GRN2</accession>
<dbReference type="EMBL" id="PPTA01000025">
    <property type="protein sequence ID" value="TFA97959.1"/>
    <property type="molecule type" value="Genomic_DNA"/>
</dbReference>